<organism evidence="3 4">
    <name type="scientific">Zingiber officinale</name>
    <name type="common">Ginger</name>
    <name type="synonym">Amomum zingiber</name>
    <dbReference type="NCBI Taxonomy" id="94328"/>
    <lineage>
        <taxon>Eukaryota</taxon>
        <taxon>Viridiplantae</taxon>
        <taxon>Streptophyta</taxon>
        <taxon>Embryophyta</taxon>
        <taxon>Tracheophyta</taxon>
        <taxon>Spermatophyta</taxon>
        <taxon>Magnoliopsida</taxon>
        <taxon>Liliopsida</taxon>
        <taxon>Zingiberales</taxon>
        <taxon>Zingiberaceae</taxon>
        <taxon>Zingiber</taxon>
    </lineage>
</organism>
<dbReference type="PANTHER" id="PTHR47926">
    <property type="entry name" value="PENTATRICOPEPTIDE REPEAT-CONTAINING PROTEIN"/>
    <property type="match status" value="1"/>
</dbReference>
<dbReference type="Pfam" id="PF12854">
    <property type="entry name" value="PPR_1"/>
    <property type="match status" value="1"/>
</dbReference>
<dbReference type="GO" id="GO:0009451">
    <property type="term" value="P:RNA modification"/>
    <property type="evidence" value="ECO:0007669"/>
    <property type="project" value="InterPro"/>
</dbReference>
<dbReference type="Pfam" id="PF13041">
    <property type="entry name" value="PPR_2"/>
    <property type="match status" value="1"/>
</dbReference>
<dbReference type="NCBIfam" id="TIGR00756">
    <property type="entry name" value="PPR"/>
    <property type="match status" value="3"/>
</dbReference>
<dbReference type="AlphaFoldDB" id="A0A8J5H3U7"/>
<feature type="repeat" description="PPR" evidence="2">
    <location>
        <begin position="185"/>
        <end position="219"/>
    </location>
</feature>
<dbReference type="PANTHER" id="PTHR47926:SF428">
    <property type="entry name" value="(WILD MALAYSIAN BANANA) HYPOTHETICAL PROTEIN"/>
    <property type="match status" value="1"/>
</dbReference>
<dbReference type="InterPro" id="IPR011990">
    <property type="entry name" value="TPR-like_helical_dom_sf"/>
</dbReference>
<dbReference type="InterPro" id="IPR002885">
    <property type="entry name" value="PPR_rpt"/>
</dbReference>
<dbReference type="Gene3D" id="1.25.40.10">
    <property type="entry name" value="Tetratricopeptide repeat domain"/>
    <property type="match status" value="4"/>
</dbReference>
<evidence type="ECO:0000256" key="1">
    <source>
        <dbReference type="ARBA" id="ARBA00022737"/>
    </source>
</evidence>
<feature type="repeat" description="PPR" evidence="2">
    <location>
        <begin position="54"/>
        <end position="88"/>
    </location>
</feature>
<evidence type="ECO:0008006" key="5">
    <source>
        <dbReference type="Google" id="ProtNLM"/>
    </source>
</evidence>
<dbReference type="InterPro" id="IPR046960">
    <property type="entry name" value="PPR_At4g14850-like_plant"/>
</dbReference>
<accession>A0A8J5H3U7</accession>
<dbReference type="Pfam" id="PF01535">
    <property type="entry name" value="PPR"/>
    <property type="match status" value="4"/>
</dbReference>
<gene>
    <name evidence="3" type="ORF">ZIOFF_023136</name>
</gene>
<dbReference type="Proteomes" id="UP000734854">
    <property type="component" value="Unassembled WGS sequence"/>
</dbReference>
<dbReference type="EMBL" id="JACMSC010000006">
    <property type="protein sequence ID" value="KAG6519639.1"/>
    <property type="molecule type" value="Genomic_DNA"/>
</dbReference>
<keyword evidence="4" id="KW-1185">Reference proteome</keyword>
<reference evidence="3 4" key="1">
    <citation type="submission" date="2020-08" db="EMBL/GenBank/DDBJ databases">
        <title>Plant Genome Project.</title>
        <authorList>
            <person name="Zhang R.-G."/>
        </authorList>
    </citation>
    <scope>NUCLEOTIDE SEQUENCE [LARGE SCALE GENOMIC DNA]</scope>
    <source>
        <tissue evidence="3">Rhizome</tissue>
    </source>
</reference>
<comment type="caution">
    <text evidence="3">The sequence shown here is derived from an EMBL/GenBank/DDBJ whole genome shotgun (WGS) entry which is preliminary data.</text>
</comment>
<dbReference type="GO" id="GO:0003723">
    <property type="term" value="F:RNA binding"/>
    <property type="evidence" value="ECO:0007669"/>
    <property type="project" value="InterPro"/>
</dbReference>
<protein>
    <recommendedName>
        <fullName evidence="5">Pentatricopeptide repeat-containing protein</fullName>
    </recommendedName>
</protein>
<feature type="repeat" description="PPR" evidence="2">
    <location>
        <begin position="285"/>
        <end position="319"/>
    </location>
</feature>
<sequence length="908" mass="101827">MYNPLLNAAKIHASLLKTGFQSHAYRCNLLLRAYVRCGALVHARSLLLHMPRPNTVSFNTLLSGYVRCDRIDDALNLFDQIPCADAHSWNTITSGLVRANRSREALACFATMARHHVHVRPDDFTYSTILACCDLRAGWQLHAQITKTASFSADPFIGTNLMKMYADSGEMNHARKLFDEMGARDLAAWNVLMDCYSRLGMGELCLKTFVEVIRDGIRVDEFTLATVLNELADHLWVSEGKQLHSLMTKGGFFTDCFCCNALLNLYSKEDIHSALKMFDEMYDRSAVSWTIIISGLLASGNTYTAFEALNSMQMAEVEPNSHTFGSLISCCGDVGAYDNGKQYHGLAIKKGLELDVIVGSSIVTMHSKCGETTGALRLFRSLPEKDIVSWNGVICGFAQNGGTAKALQLFDELVHVHRNEVMPNHVTFVGVLTACSHAGLIHKGCNIFNDMFEVYSCEPQAEHYACVVDIFARWGLLEEAEAVILALPTAPNINLWGALLAACKQHKNLVMAKRISEQLYVSEPLNSSNYVLLANLYAENKEWNVAMKVRNKILTVGVQKVVGRSWIDIRGQPYTFVSADTHIAQFELISGLLLGSLDPLSFAGECDCLESFDTYLYQLTALGIDTTERKVLGVQNPQTLEFSAADIVWSRVEGWRDKMDRLALIPFPRVNDFVRGESNNKECPTRFHVEALRRHPPQLAYKPKVDGILEYILKGGVVCPSRHYATMRKSPAGRPNTKRGCVCHFIVKRLMAEPSHALIIYNQDKHVDKKGLPCHGPLAKKFAGTRAMFAPYISDELRLEIMSLLYVGVPVETIMQRHTQMVQKQGGPCTRDDLLTHRYVRRLERKIRRSAFEMDPVDDVSIGLWIESHRDHIFYYENFSSSDPFTLGIQTVATSTNDSIWQPQYSSI</sequence>
<dbReference type="FunFam" id="1.25.40.10:FF:000090">
    <property type="entry name" value="Pentatricopeptide repeat-containing protein, chloroplastic"/>
    <property type="match status" value="1"/>
</dbReference>
<keyword evidence="1" id="KW-0677">Repeat</keyword>
<dbReference type="Pfam" id="PF20431">
    <property type="entry name" value="E_motif"/>
    <property type="match status" value="1"/>
</dbReference>
<name>A0A8J5H3U7_ZINOF</name>
<proteinExistence type="predicted"/>
<evidence type="ECO:0000313" key="3">
    <source>
        <dbReference type="EMBL" id="KAG6519639.1"/>
    </source>
</evidence>
<evidence type="ECO:0000256" key="2">
    <source>
        <dbReference type="PROSITE-ProRule" id="PRU00708"/>
    </source>
</evidence>
<dbReference type="PROSITE" id="PS51375">
    <property type="entry name" value="PPR"/>
    <property type="match status" value="3"/>
</dbReference>
<evidence type="ECO:0000313" key="4">
    <source>
        <dbReference type="Proteomes" id="UP000734854"/>
    </source>
</evidence>
<dbReference type="InterPro" id="IPR046848">
    <property type="entry name" value="E_motif"/>
</dbReference>